<keyword evidence="2" id="KW-1185">Reference proteome</keyword>
<evidence type="ECO:0000313" key="2">
    <source>
        <dbReference type="Proteomes" id="UP001447188"/>
    </source>
</evidence>
<dbReference type="EMBL" id="JBBBZM010001034">
    <property type="protein sequence ID" value="KAL0630168.1"/>
    <property type="molecule type" value="Genomic_DNA"/>
</dbReference>
<sequence>MLVTNQAMASGWSTNSSHLPPSSLLLAMNDTPESSGTRLHIPDGVLLAQADDAYDPFADYSEFDEAVDEEEDLNFFRNGRLLTLGFIGGYRGFTGTLNKIYSGNMSFGLFLCYFFDLRFALQF</sequence>
<evidence type="ECO:0000313" key="1">
    <source>
        <dbReference type="EMBL" id="KAL0630168.1"/>
    </source>
</evidence>
<gene>
    <name evidence="1" type="ORF">Q9L58_010985</name>
</gene>
<proteinExistence type="predicted"/>
<comment type="caution">
    <text evidence="1">The sequence shown here is derived from an EMBL/GenBank/DDBJ whole genome shotgun (WGS) entry which is preliminary data.</text>
</comment>
<name>A0ABR3G2S3_9PEZI</name>
<protein>
    <submittedName>
        <fullName evidence="1">Uncharacterized protein</fullName>
    </submittedName>
</protein>
<reference evidence="1 2" key="1">
    <citation type="submission" date="2024-02" db="EMBL/GenBank/DDBJ databases">
        <title>Discinaceae phylogenomics.</title>
        <authorList>
            <person name="Dirks A.C."/>
            <person name="James T.Y."/>
        </authorList>
    </citation>
    <scope>NUCLEOTIDE SEQUENCE [LARGE SCALE GENOMIC DNA]</scope>
    <source>
        <strain evidence="1 2">ACD0624</strain>
    </source>
</reference>
<organism evidence="1 2">
    <name type="scientific">Discina gigas</name>
    <dbReference type="NCBI Taxonomy" id="1032678"/>
    <lineage>
        <taxon>Eukaryota</taxon>
        <taxon>Fungi</taxon>
        <taxon>Dikarya</taxon>
        <taxon>Ascomycota</taxon>
        <taxon>Pezizomycotina</taxon>
        <taxon>Pezizomycetes</taxon>
        <taxon>Pezizales</taxon>
        <taxon>Discinaceae</taxon>
        <taxon>Discina</taxon>
    </lineage>
</organism>
<feature type="non-terminal residue" evidence="1">
    <location>
        <position position="123"/>
    </location>
</feature>
<accession>A0ABR3G2S3</accession>
<dbReference type="Proteomes" id="UP001447188">
    <property type="component" value="Unassembled WGS sequence"/>
</dbReference>